<dbReference type="SUPFAM" id="SSF54593">
    <property type="entry name" value="Glyoxalase/Bleomycin resistance protein/Dihydroxybiphenyl dioxygenase"/>
    <property type="match status" value="1"/>
</dbReference>
<organism evidence="3">
    <name type="scientific">Ostreococcus tauri</name>
    <name type="common">Marine green alga</name>
    <dbReference type="NCBI Taxonomy" id="70448"/>
    <lineage>
        <taxon>Eukaryota</taxon>
        <taxon>Viridiplantae</taxon>
        <taxon>Chlorophyta</taxon>
        <taxon>Mamiellophyceae</taxon>
        <taxon>Mamiellales</taxon>
        <taxon>Bathycoccaceae</taxon>
        <taxon>Ostreococcus</taxon>
    </lineage>
</organism>
<feature type="compositionally biased region" description="Basic residues" evidence="1">
    <location>
        <begin position="21"/>
        <end position="37"/>
    </location>
</feature>
<feature type="domain" description="Glyoxalase/fosfomycin resistance/dioxygenase" evidence="2">
    <location>
        <begin position="148"/>
        <end position="215"/>
    </location>
</feature>
<dbReference type="eggNOG" id="ENOG502SGMX">
    <property type="taxonomic scope" value="Eukaryota"/>
</dbReference>
<dbReference type="InterPro" id="IPR029068">
    <property type="entry name" value="Glyas_Bleomycin-R_OHBP_Dase"/>
</dbReference>
<sequence>MRASTASRRPRAPVARDGGRRGRASARARARWTIRRRGTSDDEVDRVESGNDGGDGRGSRRDVVLAAFASSIATLGARDADAGEVLDSLTRMREDARLAYEEHPEDDVLKGQLNFFDKQVEKTRANADFLSEIRPMIESGRTNYLGGISFAVTDVQAEIDFWTKALGMRVTRDVGSGAERVATLAYGQSSLTADDGGKGVVEIRQATGDASDVGNVLSYVAVTVPFGLRVSQIYESGGELLYGFGFFDMRSPGGIPIRGQVATRRDPLEVVALNVQNVRDAEKFLISEFGFKTQKPLDENGYAPKSPSGSRLLYFVSPMKTFTLILQPWRDRKTPLRVGNVLNGVVVARGGDATMVNAVADAHVATVPILSRPVVNSLDYA</sequence>
<dbReference type="Pfam" id="PF00903">
    <property type="entry name" value="Glyoxalase"/>
    <property type="match status" value="1"/>
</dbReference>
<feature type="region of interest" description="Disordered" evidence="1">
    <location>
        <begin position="1"/>
        <end position="59"/>
    </location>
</feature>
<dbReference type="Proteomes" id="UP000195557">
    <property type="component" value="Unassembled WGS sequence"/>
</dbReference>
<proteinExistence type="predicted"/>
<gene>
    <name evidence="3" type="ORF">BE221DRAFT_192831</name>
</gene>
<reference evidence="3" key="1">
    <citation type="submission" date="2017-04" db="EMBL/GenBank/DDBJ databases">
        <title>Population genomics of picophytoplankton unveils novel chromosome hypervariability.</title>
        <authorList>
            <consortium name="DOE Joint Genome Institute"/>
            <person name="Blanc-Mathieu R."/>
            <person name="Krasovec M."/>
            <person name="Hebrard M."/>
            <person name="Yau S."/>
            <person name="Desgranges E."/>
            <person name="Martin J."/>
            <person name="Schackwitz W."/>
            <person name="Kuo A."/>
            <person name="Salin G."/>
            <person name="Donnadieu C."/>
            <person name="Desdevises Y."/>
            <person name="Sanchez-Ferandin S."/>
            <person name="Moreau H."/>
            <person name="Rivals E."/>
            <person name="Grigoriev I.V."/>
            <person name="Grimsley N."/>
            <person name="Eyre-Walker A."/>
            <person name="Piganeau G."/>
        </authorList>
    </citation>
    <scope>NUCLEOTIDE SEQUENCE [LARGE SCALE GENOMIC DNA]</scope>
    <source>
        <strain evidence="3">RCC 1115</strain>
    </source>
</reference>
<evidence type="ECO:0000259" key="2">
    <source>
        <dbReference type="Pfam" id="PF00903"/>
    </source>
</evidence>
<dbReference type="AlphaFoldDB" id="A0A1Y5IAP9"/>
<protein>
    <recommendedName>
        <fullName evidence="2">Glyoxalase/fosfomycin resistance/dioxygenase domain-containing protein</fullName>
    </recommendedName>
</protein>
<dbReference type="EMBL" id="KZ155786">
    <property type="protein sequence ID" value="OUS45717.1"/>
    <property type="molecule type" value="Genomic_DNA"/>
</dbReference>
<evidence type="ECO:0000256" key="1">
    <source>
        <dbReference type="SAM" id="MobiDB-lite"/>
    </source>
</evidence>
<dbReference type="Gene3D" id="3.10.180.10">
    <property type="entry name" value="2,3-Dihydroxybiphenyl 1,2-Dioxygenase, domain 1"/>
    <property type="match status" value="1"/>
</dbReference>
<feature type="compositionally biased region" description="Basic and acidic residues" evidence="1">
    <location>
        <begin position="46"/>
        <end position="59"/>
    </location>
</feature>
<name>A0A1Y5IAP9_OSTTA</name>
<evidence type="ECO:0000313" key="3">
    <source>
        <dbReference type="EMBL" id="OUS45717.1"/>
    </source>
</evidence>
<feature type="compositionally biased region" description="Low complexity" evidence="1">
    <location>
        <begin position="1"/>
        <end position="16"/>
    </location>
</feature>
<dbReference type="InterPro" id="IPR004360">
    <property type="entry name" value="Glyas_Fos-R_dOase_dom"/>
</dbReference>
<accession>A0A1Y5IAP9</accession>